<dbReference type="RefSeq" id="WP_188890191.1">
    <property type="nucleotide sequence ID" value="NZ_BMHY01000005.1"/>
</dbReference>
<accession>A0A917HCM9</accession>
<dbReference type="Proteomes" id="UP000600247">
    <property type="component" value="Unassembled WGS sequence"/>
</dbReference>
<evidence type="ECO:0000313" key="1">
    <source>
        <dbReference type="EMBL" id="GGG73612.1"/>
    </source>
</evidence>
<organism evidence="1 2">
    <name type="scientific">Paenibacillus radicis</name>
    <name type="common">ex Gao et al. 2016</name>
    <dbReference type="NCBI Taxonomy" id="1737354"/>
    <lineage>
        <taxon>Bacteria</taxon>
        <taxon>Bacillati</taxon>
        <taxon>Bacillota</taxon>
        <taxon>Bacilli</taxon>
        <taxon>Bacillales</taxon>
        <taxon>Paenibacillaceae</taxon>
        <taxon>Paenibacillus</taxon>
    </lineage>
</organism>
<proteinExistence type="predicted"/>
<gene>
    <name evidence="1" type="ORF">GCM10010918_32140</name>
</gene>
<sequence>MDKNERSTEEDLVTEKDIDDKFGLFAEEPQSQVLPTASERLAASYPRRSALKKRE</sequence>
<keyword evidence="2" id="KW-1185">Reference proteome</keyword>
<evidence type="ECO:0000313" key="2">
    <source>
        <dbReference type="Proteomes" id="UP000600247"/>
    </source>
</evidence>
<dbReference type="EMBL" id="BMHY01000005">
    <property type="protein sequence ID" value="GGG73612.1"/>
    <property type="molecule type" value="Genomic_DNA"/>
</dbReference>
<name>A0A917HCM9_9BACL</name>
<comment type="caution">
    <text evidence="1">The sequence shown here is derived from an EMBL/GenBank/DDBJ whole genome shotgun (WGS) entry which is preliminary data.</text>
</comment>
<dbReference type="AlphaFoldDB" id="A0A917HCM9"/>
<protein>
    <submittedName>
        <fullName evidence="1">Uncharacterized protein</fullName>
    </submittedName>
</protein>
<reference evidence="1 2" key="1">
    <citation type="journal article" date="2014" name="Int. J. Syst. Evol. Microbiol.">
        <title>Complete genome sequence of Corynebacterium casei LMG S-19264T (=DSM 44701T), isolated from a smear-ripened cheese.</title>
        <authorList>
            <consortium name="US DOE Joint Genome Institute (JGI-PGF)"/>
            <person name="Walter F."/>
            <person name="Albersmeier A."/>
            <person name="Kalinowski J."/>
            <person name="Ruckert C."/>
        </authorList>
    </citation>
    <scope>NUCLEOTIDE SEQUENCE [LARGE SCALE GENOMIC DNA]</scope>
    <source>
        <strain evidence="1 2">CGMCC 1.15286</strain>
    </source>
</reference>